<proteinExistence type="predicted"/>
<dbReference type="InterPro" id="IPR001296">
    <property type="entry name" value="Glyco_trans_1"/>
</dbReference>
<evidence type="ECO:0000313" key="3">
    <source>
        <dbReference type="EMBL" id="EIW90355.1"/>
    </source>
</evidence>
<comment type="caution">
    <text evidence="3">The sequence shown here is derived from an EMBL/GenBank/DDBJ whole genome shotgun (WGS) entry which is preliminary data.</text>
</comment>
<name>I9DW03_9ALTE</name>
<keyword evidence="4" id="KW-1185">Reference proteome</keyword>
<dbReference type="PANTHER" id="PTHR12526">
    <property type="entry name" value="GLYCOSYLTRANSFERASE"/>
    <property type="match status" value="1"/>
</dbReference>
<dbReference type="CDD" id="cd03801">
    <property type="entry name" value="GT4_PimA-like"/>
    <property type="match status" value="1"/>
</dbReference>
<evidence type="ECO:0000313" key="4">
    <source>
        <dbReference type="Proteomes" id="UP000035062"/>
    </source>
</evidence>
<reference evidence="3 4" key="1">
    <citation type="journal article" date="2012" name="J. Bacteriol.">
        <title>Genome Sequence of Pectin-Degrading Alishewanella agri, Isolated from Landfill Soil.</title>
        <authorList>
            <person name="Kim J."/>
            <person name="Jung J."/>
            <person name="Sung J.S."/>
            <person name="Chun J."/>
            <person name="Park W."/>
        </authorList>
    </citation>
    <scope>NUCLEOTIDE SEQUENCE [LARGE SCALE GENOMIC DNA]</scope>
    <source>
        <strain evidence="3 4">BL06</strain>
    </source>
</reference>
<gene>
    <name evidence="3" type="ORF">AGRI_00750</name>
</gene>
<evidence type="ECO:0000259" key="1">
    <source>
        <dbReference type="Pfam" id="PF00534"/>
    </source>
</evidence>
<dbReference type="Gene3D" id="3.40.50.2000">
    <property type="entry name" value="Glycogen Phosphorylase B"/>
    <property type="match status" value="2"/>
</dbReference>
<feature type="domain" description="Glycosyl transferase family 1" evidence="1">
    <location>
        <begin position="183"/>
        <end position="345"/>
    </location>
</feature>
<dbReference type="Proteomes" id="UP000035062">
    <property type="component" value="Unassembled WGS sequence"/>
</dbReference>
<dbReference type="PATRIC" id="fig|1195246.3.peg.152"/>
<sequence length="370" mass="41946">MSKLRVLHITFDMAIGGTEQVIRQLVLNLPTEIECQILCIDGRVGDIGLALQQQGTKVHVLPRKAGLDWQLIRNIRKLVREERIDIVHCHQYTPWVYGWFAHWRTAAKVVFTEHGRFYPDRYRIKAWPLNLIMAFSSSALITISQATKRALVKYECVPPFLVKVIYNGIQSLSPDIEATKVLRDELRVDKSVPVIGTIARLDPVKNQFMMLRAFADLLQHQRNLILLLVGDGPIRRELEQLVDQLQIRPNVRFTGFKTNISDYLALMDIYLLSSHTEGTSMTLLEAMSLGLPCVVTEVGGNPEIVANNINGLLSPDNDAKAFTQNVAKLLQSPQLRKTLGDAGKARFCQHFSIEHMLKSYSDIYYRVAGK</sequence>
<keyword evidence="3" id="KW-0808">Transferase</keyword>
<organism evidence="3 4">
    <name type="scientific">Alishewanella agri BL06</name>
    <dbReference type="NCBI Taxonomy" id="1195246"/>
    <lineage>
        <taxon>Bacteria</taxon>
        <taxon>Pseudomonadati</taxon>
        <taxon>Pseudomonadota</taxon>
        <taxon>Gammaproteobacteria</taxon>
        <taxon>Alteromonadales</taxon>
        <taxon>Alteromonadaceae</taxon>
        <taxon>Alishewanella</taxon>
    </lineage>
</organism>
<dbReference type="STRING" id="1195246.AGRI_00750"/>
<dbReference type="InterPro" id="IPR028098">
    <property type="entry name" value="Glyco_trans_4-like_N"/>
</dbReference>
<dbReference type="Pfam" id="PF13439">
    <property type="entry name" value="Glyco_transf_4"/>
    <property type="match status" value="1"/>
</dbReference>
<dbReference type="AlphaFoldDB" id="I9DW03"/>
<dbReference type="RefSeq" id="WP_008983129.1">
    <property type="nucleotide sequence ID" value="NZ_AKKU01000001.1"/>
</dbReference>
<dbReference type="eggNOG" id="COG0297">
    <property type="taxonomic scope" value="Bacteria"/>
</dbReference>
<dbReference type="Pfam" id="PF00534">
    <property type="entry name" value="Glycos_transf_1"/>
    <property type="match status" value="1"/>
</dbReference>
<dbReference type="PANTHER" id="PTHR12526:SF630">
    <property type="entry name" value="GLYCOSYLTRANSFERASE"/>
    <property type="match status" value="1"/>
</dbReference>
<dbReference type="GO" id="GO:1901135">
    <property type="term" value="P:carbohydrate derivative metabolic process"/>
    <property type="evidence" value="ECO:0007669"/>
    <property type="project" value="UniProtKB-ARBA"/>
</dbReference>
<protein>
    <submittedName>
        <fullName evidence="3">Glycosyltransferase</fullName>
    </submittedName>
</protein>
<accession>I9DW03</accession>
<evidence type="ECO:0000259" key="2">
    <source>
        <dbReference type="Pfam" id="PF13439"/>
    </source>
</evidence>
<dbReference type="SUPFAM" id="SSF53756">
    <property type="entry name" value="UDP-Glycosyltransferase/glycogen phosphorylase"/>
    <property type="match status" value="1"/>
</dbReference>
<feature type="domain" description="Glycosyltransferase subfamily 4-like N-terminal" evidence="2">
    <location>
        <begin position="15"/>
        <end position="169"/>
    </location>
</feature>
<dbReference type="GO" id="GO:0016757">
    <property type="term" value="F:glycosyltransferase activity"/>
    <property type="evidence" value="ECO:0007669"/>
    <property type="project" value="InterPro"/>
</dbReference>
<dbReference type="EMBL" id="AKKU01000001">
    <property type="protein sequence ID" value="EIW90355.1"/>
    <property type="molecule type" value="Genomic_DNA"/>
</dbReference>